<organism evidence="1">
    <name type="scientific">Ganoderma boninense</name>
    <dbReference type="NCBI Taxonomy" id="34458"/>
    <lineage>
        <taxon>Eukaryota</taxon>
        <taxon>Fungi</taxon>
        <taxon>Dikarya</taxon>
        <taxon>Basidiomycota</taxon>
        <taxon>Agaricomycotina</taxon>
        <taxon>Agaricomycetes</taxon>
        <taxon>Polyporales</taxon>
        <taxon>Polyporaceae</taxon>
        <taxon>Ganoderma</taxon>
    </lineage>
</organism>
<protein>
    <submittedName>
        <fullName evidence="1">Transcriptional repressor rco-1</fullName>
    </submittedName>
</protein>
<reference evidence="1" key="1">
    <citation type="submission" date="2019-10" db="EMBL/GenBank/DDBJ databases">
        <authorList>
            <person name="Nor Muhammad N."/>
        </authorList>
    </citation>
    <scope>NUCLEOTIDE SEQUENCE</scope>
</reference>
<sequence>MSFMQGEHPYPHDLFCRLLVPVPVLPAGSSHEHSRRSSTTNTARSLLSATPVSINHPDRNLPLLKFPALFTGPSPTTPYGVFRPLVLDACRVLTNHASNTEADGDYLASDIEGSNRVEINDTPLAFDRCYFLGAPDAEAHRNYPIVNTLSAFAFPAPLPER</sequence>
<proteinExistence type="predicted"/>
<name>A0A5K1K7P4_9APHY</name>
<dbReference type="EMBL" id="LR730030">
    <property type="protein sequence ID" value="VWP02221.1"/>
    <property type="molecule type" value="Genomic_DNA"/>
</dbReference>
<evidence type="ECO:0000313" key="1">
    <source>
        <dbReference type="EMBL" id="VWP02221.1"/>
    </source>
</evidence>
<accession>A0A5K1K7P4</accession>
<dbReference type="AlphaFoldDB" id="A0A5K1K7P4"/>
<gene>
    <name evidence="1" type="primary">G4MUR7</name>
</gene>